<dbReference type="GO" id="GO:0007155">
    <property type="term" value="P:cell adhesion"/>
    <property type="evidence" value="ECO:0007669"/>
    <property type="project" value="InterPro"/>
</dbReference>
<feature type="region of interest" description="Disordered" evidence="6">
    <location>
        <begin position="84"/>
        <end position="114"/>
    </location>
</feature>
<dbReference type="GO" id="GO:0005737">
    <property type="term" value="C:cytoplasm"/>
    <property type="evidence" value="ECO:0007669"/>
    <property type="project" value="UniProtKB-SubCell"/>
</dbReference>
<dbReference type="SUPFAM" id="SSF47220">
    <property type="entry name" value="alpha-catenin/vinculin-like"/>
    <property type="match status" value="1"/>
</dbReference>
<name>A0A915ID47_ROMCU</name>
<evidence type="ECO:0000256" key="1">
    <source>
        <dbReference type="ARBA" id="ARBA00004496"/>
    </source>
</evidence>
<dbReference type="WBParaSite" id="nRc.2.0.1.t11141-RA">
    <property type="protein sequence ID" value="nRc.2.0.1.t11141-RA"/>
    <property type="gene ID" value="nRc.2.0.1.g11141"/>
</dbReference>
<accession>A0A915ID47</accession>
<proteinExistence type="inferred from homology"/>
<dbReference type="GO" id="GO:0071944">
    <property type="term" value="C:cell periphery"/>
    <property type="evidence" value="ECO:0007669"/>
    <property type="project" value="UniProtKB-ARBA"/>
</dbReference>
<organism evidence="7 8">
    <name type="scientific">Romanomermis culicivorax</name>
    <name type="common">Nematode worm</name>
    <dbReference type="NCBI Taxonomy" id="13658"/>
    <lineage>
        <taxon>Eukaryota</taxon>
        <taxon>Metazoa</taxon>
        <taxon>Ecdysozoa</taxon>
        <taxon>Nematoda</taxon>
        <taxon>Enoplea</taxon>
        <taxon>Dorylaimia</taxon>
        <taxon>Mermithida</taxon>
        <taxon>Mermithoidea</taxon>
        <taxon>Mermithidae</taxon>
        <taxon>Romanomermis</taxon>
    </lineage>
</organism>
<comment type="subcellular location">
    <subcellularLocation>
        <location evidence="1">Cytoplasm</location>
    </subcellularLocation>
</comment>
<evidence type="ECO:0000256" key="5">
    <source>
        <dbReference type="ARBA" id="ARBA00023203"/>
    </source>
</evidence>
<dbReference type="InterPro" id="IPR006077">
    <property type="entry name" value="Vinculin/catenin"/>
</dbReference>
<dbReference type="Gene3D" id="1.20.120.810">
    <property type="entry name" value="Vinculin, Vh2 four-helix bundle"/>
    <property type="match status" value="1"/>
</dbReference>
<dbReference type="Pfam" id="PF01044">
    <property type="entry name" value="Vinculin"/>
    <property type="match status" value="1"/>
</dbReference>
<dbReference type="GO" id="GO:0051015">
    <property type="term" value="F:actin filament binding"/>
    <property type="evidence" value="ECO:0007669"/>
    <property type="project" value="InterPro"/>
</dbReference>
<evidence type="ECO:0000256" key="2">
    <source>
        <dbReference type="ARBA" id="ARBA00008376"/>
    </source>
</evidence>
<dbReference type="Gene3D" id="1.20.120.230">
    <property type="entry name" value="Alpha-catenin/vinculin-like"/>
    <property type="match status" value="1"/>
</dbReference>
<evidence type="ECO:0000313" key="7">
    <source>
        <dbReference type="Proteomes" id="UP000887565"/>
    </source>
</evidence>
<evidence type="ECO:0000256" key="3">
    <source>
        <dbReference type="ARBA" id="ARBA00014125"/>
    </source>
</evidence>
<dbReference type="PANTHER" id="PTHR46180">
    <property type="entry name" value="VINCULIN"/>
    <property type="match status" value="1"/>
</dbReference>
<keyword evidence="4" id="KW-0963">Cytoplasm</keyword>
<feature type="compositionally biased region" description="Polar residues" evidence="6">
    <location>
        <begin position="84"/>
        <end position="98"/>
    </location>
</feature>
<dbReference type="Proteomes" id="UP000887565">
    <property type="component" value="Unplaced"/>
</dbReference>
<dbReference type="AlphaFoldDB" id="A0A915ID47"/>
<evidence type="ECO:0000256" key="4">
    <source>
        <dbReference type="ARBA" id="ARBA00022490"/>
    </source>
</evidence>
<protein>
    <recommendedName>
        <fullName evidence="3">Vinculin</fullName>
    </recommendedName>
</protein>
<evidence type="ECO:0000256" key="6">
    <source>
        <dbReference type="SAM" id="MobiDB-lite"/>
    </source>
</evidence>
<dbReference type="InterPro" id="IPR036723">
    <property type="entry name" value="Alpha-catenin/vinculin-like_sf"/>
</dbReference>
<sequence>MVKEKTSGNCYSEFSESVDADGSIVEKSNTSKSWKTVRTYGAGSYNTTLFDKPPYKLESAIKSSTLGNGKARFLESNARNFVPLTNNRSANSSTLSTPIQSDQSRKSESSSIKSASLLRNQYPVVQSTKFESQNSMYDYDSAIGSFSGISINNKPKTDSSTATLLGSIGKNDILESPPMKDDSQILKFKSTSDLKSNQAPIDGGDLYAPVIRKKKNSTGECITKDELEYRRKSRTILKQLKENEKRKTKFVASALDLSAQVSRLVILHEEAEDGNAMPDLTRPVDAVSRAVDNLIKVGYDTCHSSDDRILQQDMPPALQRVESSSKLLENACRLLRSDPYSVDGRRMLIDGARGGRGMEEASENRNYLMTRMMDEVNEIIRVLQLTSYDEDEWDADNLTVMKKAI</sequence>
<keyword evidence="5" id="KW-0009">Actin-binding</keyword>
<keyword evidence="7" id="KW-1185">Reference proteome</keyword>
<dbReference type="InterPro" id="IPR017997">
    <property type="entry name" value="Vinculin"/>
</dbReference>
<evidence type="ECO:0000313" key="8">
    <source>
        <dbReference type="WBParaSite" id="nRc.2.0.1.t11141-RA"/>
    </source>
</evidence>
<reference evidence="8" key="1">
    <citation type="submission" date="2022-11" db="UniProtKB">
        <authorList>
            <consortium name="WormBaseParasite"/>
        </authorList>
    </citation>
    <scope>IDENTIFICATION</scope>
</reference>
<comment type="similarity">
    <text evidence="2">Belongs to the vinculin/alpha-catenin family.</text>
</comment>